<comment type="caution">
    <text evidence="1">The sequence shown here is derived from an EMBL/GenBank/DDBJ whole genome shotgun (WGS) entry which is preliminary data.</text>
</comment>
<evidence type="ECO:0000313" key="1">
    <source>
        <dbReference type="EMBL" id="CAB5364218.1"/>
    </source>
</evidence>
<organism evidence="1 2">
    <name type="scientific">Rhizophagus irregularis</name>
    <dbReference type="NCBI Taxonomy" id="588596"/>
    <lineage>
        <taxon>Eukaryota</taxon>
        <taxon>Fungi</taxon>
        <taxon>Fungi incertae sedis</taxon>
        <taxon>Mucoromycota</taxon>
        <taxon>Glomeromycotina</taxon>
        <taxon>Glomeromycetes</taxon>
        <taxon>Glomerales</taxon>
        <taxon>Glomeraceae</taxon>
        <taxon>Rhizophagus</taxon>
    </lineage>
</organism>
<evidence type="ECO:0000313" key="2">
    <source>
        <dbReference type="Proteomes" id="UP000684084"/>
    </source>
</evidence>
<proteinExistence type="predicted"/>
<protein>
    <recommendedName>
        <fullName evidence="3">RNA-directed DNA polymerase from mobile element jockey</fullName>
    </recommendedName>
</protein>
<accession>A0A915Z648</accession>
<gene>
    <name evidence="1" type="ORF">CHRIB12_LOCUS9871</name>
</gene>
<dbReference type="AlphaFoldDB" id="A0A915Z648"/>
<dbReference type="Proteomes" id="UP000684084">
    <property type="component" value="Unassembled WGS sequence"/>
</dbReference>
<name>A0A915Z648_9GLOM</name>
<dbReference type="OrthoDB" id="2397985at2759"/>
<sequence>MPITDDEWNDMVDSVPLGKACGPTNIAYGDIKKSPSEYNNLLRKLIDDILATQEIPLDWKRANIYPIPKPKPWGYKLENTRPITLLEIPRKAMMKIIKKGYPK</sequence>
<reference evidence="1" key="1">
    <citation type="submission" date="2020-05" db="EMBL/GenBank/DDBJ databases">
        <authorList>
            <person name="Rincon C."/>
            <person name="Sanders R I."/>
            <person name="Robbins C."/>
            <person name="Chaturvedi A."/>
        </authorList>
    </citation>
    <scope>NUCLEOTIDE SEQUENCE</scope>
    <source>
        <strain evidence="1">CHB12</strain>
    </source>
</reference>
<dbReference type="EMBL" id="CAGKOT010000019">
    <property type="protein sequence ID" value="CAB5364218.1"/>
    <property type="molecule type" value="Genomic_DNA"/>
</dbReference>
<evidence type="ECO:0008006" key="3">
    <source>
        <dbReference type="Google" id="ProtNLM"/>
    </source>
</evidence>